<reference evidence="1 2" key="1">
    <citation type="submission" date="2008-07" db="EMBL/GenBank/DDBJ databases">
        <authorList>
            <person name="El-Sayed N."/>
            <person name="Caler E."/>
            <person name="Inman J."/>
            <person name="Amedeo P."/>
            <person name="Hass B."/>
            <person name="Wortman J."/>
        </authorList>
    </citation>
    <scope>NUCLEOTIDE SEQUENCE [LARGE SCALE GENOMIC DNA]</scope>
    <source>
        <strain evidence="2">ATCC 50983 / TXsc</strain>
    </source>
</reference>
<dbReference type="EMBL" id="GG677534">
    <property type="protein sequence ID" value="EER10365.1"/>
    <property type="molecule type" value="Genomic_DNA"/>
</dbReference>
<dbReference type="InParanoid" id="C5KYT7"/>
<name>C5KYT7_PERM5</name>
<feature type="non-terminal residue" evidence="1">
    <location>
        <position position="1"/>
    </location>
</feature>
<sequence>PPPIQCCLDSDDGKYKYKLIEAAAFEDDGENGEIPSTDAFIRISAHVDDIHFGHDRLRPFFVIPEGRALGRMYENLAERRESLSEGALKPLQLVVERDRLMAL</sequence>
<dbReference type="RefSeq" id="XP_002778570.1">
    <property type="nucleotide sequence ID" value="XM_002778524.1"/>
</dbReference>
<dbReference type="GeneID" id="9038121"/>
<evidence type="ECO:0000313" key="1">
    <source>
        <dbReference type="EMBL" id="EER10365.1"/>
    </source>
</evidence>
<dbReference type="AlphaFoldDB" id="C5KYT7"/>
<accession>C5KYT7</accession>
<dbReference type="Proteomes" id="UP000007800">
    <property type="component" value="Unassembled WGS sequence"/>
</dbReference>
<protein>
    <submittedName>
        <fullName evidence="1">Uncharacterized protein</fullName>
    </submittedName>
</protein>
<proteinExistence type="predicted"/>
<evidence type="ECO:0000313" key="2">
    <source>
        <dbReference type="Proteomes" id="UP000007800"/>
    </source>
</evidence>
<keyword evidence="2" id="KW-1185">Reference proteome</keyword>
<organism evidence="2">
    <name type="scientific">Perkinsus marinus (strain ATCC 50983 / TXsc)</name>
    <dbReference type="NCBI Taxonomy" id="423536"/>
    <lineage>
        <taxon>Eukaryota</taxon>
        <taxon>Sar</taxon>
        <taxon>Alveolata</taxon>
        <taxon>Perkinsozoa</taxon>
        <taxon>Perkinsea</taxon>
        <taxon>Perkinsida</taxon>
        <taxon>Perkinsidae</taxon>
        <taxon>Perkinsus</taxon>
    </lineage>
</organism>
<gene>
    <name evidence="1" type="ORF">Pmar_PMAR007773</name>
</gene>
<feature type="non-terminal residue" evidence="1">
    <location>
        <position position="103"/>
    </location>
</feature>